<keyword evidence="1" id="KW-0472">Membrane</keyword>
<accession>A0A6M1TZM7</accession>
<gene>
    <name evidence="2" type="ORF">G5V65_19065</name>
</gene>
<evidence type="ECO:0000313" key="3">
    <source>
        <dbReference type="Proteomes" id="UP000474758"/>
    </source>
</evidence>
<comment type="caution">
    <text evidence="2">The sequence shown here is derived from an EMBL/GenBank/DDBJ whole genome shotgun (WGS) entry which is preliminary data.</text>
</comment>
<name>A0A6M1TZM7_9RHOB</name>
<dbReference type="AlphaFoldDB" id="A0A6M1TZM7"/>
<organism evidence="2 3">
    <name type="scientific">Paragemmobacter kunshanensis</name>
    <dbReference type="NCBI Taxonomy" id="2583234"/>
    <lineage>
        <taxon>Bacteria</taxon>
        <taxon>Pseudomonadati</taxon>
        <taxon>Pseudomonadota</taxon>
        <taxon>Alphaproteobacteria</taxon>
        <taxon>Rhodobacterales</taxon>
        <taxon>Paracoccaceae</taxon>
        <taxon>Paragemmobacter</taxon>
    </lineage>
</organism>
<protein>
    <submittedName>
        <fullName evidence="2">Uncharacterized protein</fullName>
    </submittedName>
</protein>
<reference evidence="2 3" key="1">
    <citation type="submission" date="2020-02" db="EMBL/GenBank/DDBJ databases">
        <title>Rhodobacter translucens sp. nov., a novel bacterium isolated from activated sludge.</title>
        <authorList>
            <person name="Liu J."/>
        </authorList>
    </citation>
    <scope>NUCLEOTIDE SEQUENCE [LARGE SCALE GENOMIC DNA]</scope>
    <source>
        <strain evidence="2 3">HX-7-19</strain>
    </source>
</reference>
<keyword evidence="1" id="KW-0812">Transmembrane</keyword>
<feature type="transmembrane region" description="Helical" evidence="1">
    <location>
        <begin position="38"/>
        <end position="70"/>
    </location>
</feature>
<keyword evidence="3" id="KW-1185">Reference proteome</keyword>
<dbReference type="EMBL" id="JAALFE010000027">
    <property type="protein sequence ID" value="NGQ92997.1"/>
    <property type="molecule type" value="Genomic_DNA"/>
</dbReference>
<dbReference type="RefSeq" id="WP_165053429.1">
    <property type="nucleotide sequence ID" value="NZ_JAALFE010000027.1"/>
</dbReference>
<proteinExistence type="predicted"/>
<evidence type="ECO:0000313" key="2">
    <source>
        <dbReference type="EMBL" id="NGQ92997.1"/>
    </source>
</evidence>
<keyword evidence="1" id="KW-1133">Transmembrane helix</keyword>
<evidence type="ECO:0000256" key="1">
    <source>
        <dbReference type="SAM" id="Phobius"/>
    </source>
</evidence>
<dbReference type="Proteomes" id="UP000474758">
    <property type="component" value="Unassembled WGS sequence"/>
</dbReference>
<sequence length="103" mass="10408">MKVGIYDAGIEAGPDLCENRGQGKDLSGFHARASAVDFGVVIIVVIDAVATIIIIPAAAMAAVVAVAAILGRDRLGGQHQGNQEGKDGACHAQGDTTINLTIG</sequence>